<evidence type="ECO:0000256" key="2">
    <source>
        <dbReference type="ARBA" id="ARBA00022741"/>
    </source>
</evidence>
<name>A0A0M0LBL9_9BACL</name>
<evidence type="ECO:0000313" key="10">
    <source>
        <dbReference type="Proteomes" id="UP000036867"/>
    </source>
</evidence>
<dbReference type="Proteomes" id="UP000036867">
    <property type="component" value="Unassembled WGS sequence"/>
</dbReference>
<dbReference type="InterPro" id="IPR050093">
    <property type="entry name" value="ABC_SmlMolc_Importer"/>
</dbReference>
<dbReference type="GeneID" id="301138582"/>
<dbReference type="InterPro" id="IPR027417">
    <property type="entry name" value="P-loop_NTPase"/>
</dbReference>
<dbReference type="RefSeq" id="WP_053418950.1">
    <property type="nucleotide sequence ID" value="NZ_JBCMNK010000016.1"/>
</dbReference>
<dbReference type="OrthoDB" id="9790614at2"/>
<protein>
    <recommendedName>
        <fullName evidence="7">Carnitine transport ATP-binding protein OpuCA</fullName>
        <ecNumber evidence="6">7.6.2.9</ecNumber>
    </recommendedName>
</protein>
<dbReference type="PATRIC" id="fig|263475.3.peg.3058"/>
<dbReference type="InterPro" id="IPR003439">
    <property type="entry name" value="ABC_transporter-like_ATP-bd"/>
</dbReference>
<dbReference type="GO" id="GO:0016887">
    <property type="term" value="F:ATP hydrolysis activity"/>
    <property type="evidence" value="ECO:0007669"/>
    <property type="project" value="InterPro"/>
</dbReference>
<evidence type="ECO:0000256" key="6">
    <source>
        <dbReference type="ARBA" id="ARBA00066388"/>
    </source>
</evidence>
<dbReference type="EC" id="7.6.2.9" evidence="6"/>
<comment type="catalytic activity">
    <reaction evidence="4">
        <text>a quaternary ammonium(out) + ATP + H2O = a quaternary ammonium(in) + ADP + phosphate + H(+)</text>
        <dbReference type="Rhea" id="RHEA:11036"/>
        <dbReference type="ChEBI" id="CHEBI:15377"/>
        <dbReference type="ChEBI" id="CHEBI:15378"/>
        <dbReference type="ChEBI" id="CHEBI:30616"/>
        <dbReference type="ChEBI" id="CHEBI:35267"/>
        <dbReference type="ChEBI" id="CHEBI:43474"/>
        <dbReference type="ChEBI" id="CHEBI:456216"/>
        <dbReference type="EC" id="7.6.2.9"/>
    </reaction>
</comment>
<comment type="subunit">
    <text evidence="5">The complex is composed of two ATP-binding proteins (OpuCA), two transmembrane proteins (OpuCB and OpuCD) and a solute-binding protein (OpuCC).</text>
</comment>
<dbReference type="FunFam" id="3.40.50.300:FF:000425">
    <property type="entry name" value="Probable ABC transporter, ATP-binding subunit"/>
    <property type="match status" value="1"/>
</dbReference>
<keyword evidence="1" id="KW-0813">Transport</keyword>
<dbReference type="GO" id="GO:0015418">
    <property type="term" value="F:ABC-type quaternary ammonium compound transporting activity"/>
    <property type="evidence" value="ECO:0007669"/>
    <property type="project" value="UniProtKB-EC"/>
</dbReference>
<dbReference type="PROSITE" id="PS00211">
    <property type="entry name" value="ABC_TRANSPORTER_1"/>
    <property type="match status" value="1"/>
</dbReference>
<evidence type="ECO:0000256" key="1">
    <source>
        <dbReference type="ARBA" id="ARBA00022448"/>
    </source>
</evidence>
<dbReference type="Pfam" id="PF00005">
    <property type="entry name" value="ABC_tran"/>
    <property type="match status" value="1"/>
</dbReference>
<dbReference type="Gene3D" id="3.40.50.300">
    <property type="entry name" value="P-loop containing nucleotide triphosphate hydrolases"/>
    <property type="match status" value="1"/>
</dbReference>
<keyword evidence="2" id="KW-0547">Nucleotide-binding</keyword>
<evidence type="ECO:0000256" key="4">
    <source>
        <dbReference type="ARBA" id="ARBA00052482"/>
    </source>
</evidence>
<sequence length="321" mass="36302">MKISITNIEKKYGKSQALWPINVELDSKFVTILGQSGCGKTTLLKILAGLEKPTNGEIRFDETVIYSSNLRKNVRPNKRNISMVFQDFALWPHMTIFQNIAFALKGILPKSEIKERVDHVMRLVKMEGFEKRKPGELSGGQQQRVALARALATNPKLILFDEPLSALDAVLREKMQEEIMHIIHELDCQAIFVTHDQTEAMTMSDQIIVMEAGRIAQVGSPQEIYHSPATPYVADFIGKVNWVDKGSRIVRPEGVSRHSQLGAIAKQAKIVKSTFIGDRYLVQAEVEGNQWSFYENAPLEKGKLLKVFIDEKQIYQLEGLH</sequence>
<dbReference type="InterPro" id="IPR003593">
    <property type="entry name" value="AAA+_ATPase"/>
</dbReference>
<accession>A0A0M0LBL9</accession>
<keyword evidence="3 9" id="KW-0067">ATP-binding</keyword>
<gene>
    <name evidence="9" type="ORF">AMD00_21015</name>
</gene>
<reference evidence="10" key="1">
    <citation type="submission" date="2015-08" db="EMBL/GenBank/DDBJ databases">
        <title>Fjat-10028 dsm 16317.</title>
        <authorList>
            <person name="Liu B."/>
            <person name="Wang J."/>
            <person name="Zhu Y."/>
            <person name="Liu G."/>
            <person name="Chen Q."/>
            <person name="Chen Z."/>
            <person name="Lan J."/>
            <person name="Che J."/>
            <person name="Ge C."/>
            <person name="Shi H."/>
            <person name="Pan Z."/>
            <person name="Liu X."/>
        </authorList>
    </citation>
    <scope>NUCLEOTIDE SEQUENCE [LARGE SCALE GENOMIC DNA]</scope>
    <source>
        <strain evidence="10">DSM 16317</strain>
    </source>
</reference>
<dbReference type="PROSITE" id="PS50893">
    <property type="entry name" value="ABC_TRANSPORTER_2"/>
    <property type="match status" value="1"/>
</dbReference>
<keyword evidence="10" id="KW-1185">Reference proteome</keyword>
<dbReference type="PANTHER" id="PTHR42781">
    <property type="entry name" value="SPERMIDINE/PUTRESCINE IMPORT ATP-BINDING PROTEIN POTA"/>
    <property type="match status" value="1"/>
</dbReference>
<dbReference type="AlphaFoldDB" id="A0A0M0LBL9"/>
<evidence type="ECO:0000259" key="8">
    <source>
        <dbReference type="PROSITE" id="PS50893"/>
    </source>
</evidence>
<evidence type="ECO:0000256" key="3">
    <source>
        <dbReference type="ARBA" id="ARBA00022840"/>
    </source>
</evidence>
<dbReference type="SMART" id="SM00382">
    <property type="entry name" value="AAA"/>
    <property type="match status" value="1"/>
</dbReference>
<proteinExistence type="predicted"/>
<comment type="caution">
    <text evidence="9">The sequence shown here is derived from an EMBL/GenBank/DDBJ whole genome shotgun (WGS) entry which is preliminary data.</text>
</comment>
<dbReference type="GO" id="GO:0005524">
    <property type="term" value="F:ATP binding"/>
    <property type="evidence" value="ECO:0007669"/>
    <property type="project" value="UniProtKB-KW"/>
</dbReference>
<dbReference type="SUPFAM" id="SSF52540">
    <property type="entry name" value="P-loop containing nucleoside triphosphate hydrolases"/>
    <property type="match status" value="1"/>
</dbReference>
<organism evidence="9 10">
    <name type="scientific">Viridibacillus arvi</name>
    <dbReference type="NCBI Taxonomy" id="263475"/>
    <lineage>
        <taxon>Bacteria</taxon>
        <taxon>Bacillati</taxon>
        <taxon>Bacillota</taxon>
        <taxon>Bacilli</taxon>
        <taxon>Bacillales</taxon>
        <taxon>Caryophanaceae</taxon>
        <taxon>Viridibacillus</taxon>
    </lineage>
</organism>
<dbReference type="EMBL" id="LILB01000008">
    <property type="protein sequence ID" value="KOO48078.1"/>
    <property type="molecule type" value="Genomic_DNA"/>
</dbReference>
<evidence type="ECO:0000313" key="9">
    <source>
        <dbReference type="EMBL" id="KOO48078.1"/>
    </source>
</evidence>
<dbReference type="InterPro" id="IPR017871">
    <property type="entry name" value="ABC_transporter-like_CS"/>
</dbReference>
<evidence type="ECO:0000256" key="5">
    <source>
        <dbReference type="ARBA" id="ARBA00063934"/>
    </source>
</evidence>
<feature type="domain" description="ABC transporter" evidence="8">
    <location>
        <begin position="3"/>
        <end position="237"/>
    </location>
</feature>
<dbReference type="PANTHER" id="PTHR42781:SF4">
    <property type="entry name" value="SPERMIDINE_PUTRESCINE IMPORT ATP-BINDING PROTEIN POTA"/>
    <property type="match status" value="1"/>
</dbReference>
<dbReference type="STRING" id="263475.AMD00_21015"/>
<evidence type="ECO:0000256" key="7">
    <source>
        <dbReference type="ARBA" id="ARBA00070305"/>
    </source>
</evidence>